<dbReference type="InterPro" id="IPR009003">
    <property type="entry name" value="Peptidase_S1_PA"/>
</dbReference>
<feature type="compositionally biased region" description="Low complexity" evidence="2">
    <location>
        <begin position="21"/>
        <end position="66"/>
    </location>
</feature>
<feature type="chain" id="PRO_5045392643" evidence="3">
    <location>
        <begin position="26"/>
        <end position="355"/>
    </location>
</feature>
<accession>A0ABP7CL37</accession>
<dbReference type="InterPro" id="IPR043504">
    <property type="entry name" value="Peptidase_S1_PA_chymotrypsin"/>
</dbReference>
<sequence>MHPRFALLSTAALAAALLPAPAAQAQPQPEGQSQSRVQGQTQQQAQKQAQKQVQAPRPKAAQHAAADTASERRQVTTYWTELRMEAAQPLDVPDPKARMTAEEPEQGPAWIAPPTRGQGGGVNVQAARSAGEAWTRGGAVARTTGRIFFTTQGRNASCSGTAVTSANKSVVLTAGHCVKMNGAFHTNWVFVPGYANGNRPLGTWAATRLLTTPQWDSGEDINFDVAAAVVAPLEGKTLVDTVGGQGVAFNQQRRQQMYAFGYPAAAPYDGSKLVHCSGRVFDDFLSSEDLGLTCNMTGGSSGGPWMLNFNESTGLGTQNSVNSFKYNFAPNWMFGPYFGNEAQAVYQAAQSTNAL</sequence>
<gene>
    <name evidence="4" type="ORF">GCM10022224_064040</name>
</gene>
<dbReference type="PROSITE" id="PS00134">
    <property type="entry name" value="TRYPSIN_HIS"/>
    <property type="match status" value="1"/>
</dbReference>
<dbReference type="Proteomes" id="UP001500902">
    <property type="component" value="Unassembled WGS sequence"/>
</dbReference>
<feature type="region of interest" description="Disordered" evidence="2">
    <location>
        <begin position="21"/>
        <end position="73"/>
    </location>
</feature>
<dbReference type="PANTHER" id="PTHR15462:SF19">
    <property type="entry name" value="PEPTIDASE S1 DOMAIN-CONTAINING PROTEIN"/>
    <property type="match status" value="1"/>
</dbReference>
<evidence type="ECO:0000313" key="4">
    <source>
        <dbReference type="EMBL" id="GAA3689835.1"/>
    </source>
</evidence>
<dbReference type="InterPro" id="IPR050966">
    <property type="entry name" value="Glutamyl_endopeptidase"/>
</dbReference>
<reference evidence="5" key="1">
    <citation type="journal article" date="2019" name="Int. J. Syst. Evol. Microbiol.">
        <title>The Global Catalogue of Microorganisms (GCM) 10K type strain sequencing project: providing services to taxonomists for standard genome sequencing and annotation.</title>
        <authorList>
            <consortium name="The Broad Institute Genomics Platform"/>
            <consortium name="The Broad Institute Genome Sequencing Center for Infectious Disease"/>
            <person name="Wu L."/>
            <person name="Ma J."/>
        </authorList>
    </citation>
    <scope>NUCLEOTIDE SEQUENCE [LARGE SCALE GENOMIC DNA]</scope>
    <source>
        <strain evidence="5">JCM 16904</strain>
    </source>
</reference>
<evidence type="ECO:0000256" key="3">
    <source>
        <dbReference type="SAM" id="SignalP"/>
    </source>
</evidence>
<keyword evidence="5" id="KW-1185">Reference proteome</keyword>
<feature type="signal peptide" evidence="3">
    <location>
        <begin position="1"/>
        <end position="25"/>
    </location>
</feature>
<evidence type="ECO:0000256" key="1">
    <source>
        <dbReference type="ARBA" id="ARBA00022729"/>
    </source>
</evidence>
<dbReference type="SUPFAM" id="SSF50494">
    <property type="entry name" value="Trypsin-like serine proteases"/>
    <property type="match status" value="1"/>
</dbReference>
<evidence type="ECO:0000256" key="2">
    <source>
        <dbReference type="SAM" id="MobiDB-lite"/>
    </source>
</evidence>
<proteinExistence type="predicted"/>
<dbReference type="EMBL" id="BAAAZP010000114">
    <property type="protein sequence ID" value="GAA3689835.1"/>
    <property type="molecule type" value="Genomic_DNA"/>
</dbReference>
<dbReference type="RefSeq" id="WP_344886490.1">
    <property type="nucleotide sequence ID" value="NZ_BAAAZP010000114.1"/>
</dbReference>
<keyword evidence="1 3" id="KW-0732">Signal</keyword>
<comment type="caution">
    <text evidence="4">The sequence shown here is derived from an EMBL/GenBank/DDBJ whole genome shotgun (WGS) entry which is preliminary data.</text>
</comment>
<protein>
    <submittedName>
        <fullName evidence="4">Peptidase</fullName>
    </submittedName>
</protein>
<dbReference type="InterPro" id="IPR018114">
    <property type="entry name" value="TRYPSIN_HIS"/>
</dbReference>
<organism evidence="4 5">
    <name type="scientific">Nonomuraea antimicrobica</name>
    <dbReference type="NCBI Taxonomy" id="561173"/>
    <lineage>
        <taxon>Bacteria</taxon>
        <taxon>Bacillati</taxon>
        <taxon>Actinomycetota</taxon>
        <taxon>Actinomycetes</taxon>
        <taxon>Streptosporangiales</taxon>
        <taxon>Streptosporangiaceae</taxon>
        <taxon>Nonomuraea</taxon>
    </lineage>
</organism>
<dbReference type="PANTHER" id="PTHR15462">
    <property type="entry name" value="SERINE PROTEASE"/>
    <property type="match status" value="1"/>
</dbReference>
<name>A0ABP7CL37_9ACTN</name>
<dbReference type="Gene3D" id="2.40.10.10">
    <property type="entry name" value="Trypsin-like serine proteases"/>
    <property type="match status" value="2"/>
</dbReference>
<evidence type="ECO:0000313" key="5">
    <source>
        <dbReference type="Proteomes" id="UP001500902"/>
    </source>
</evidence>